<feature type="transmembrane region" description="Helical" evidence="10">
    <location>
        <begin position="74"/>
        <end position="94"/>
    </location>
</feature>
<feature type="transmembrane region" description="Helical" evidence="10">
    <location>
        <begin position="183"/>
        <end position="209"/>
    </location>
</feature>
<dbReference type="AlphaFoldDB" id="A0A7I7USX4"/>
<evidence type="ECO:0000256" key="3">
    <source>
        <dbReference type="ARBA" id="ARBA00022347"/>
    </source>
</evidence>
<gene>
    <name evidence="12" type="ORF">MPUL_48670</name>
</gene>
<proteinExistence type="inferred from homology"/>
<comment type="catalytic activity">
    <reaction evidence="8">
        <text>4 Fe(II)-[cytochrome c] + O2 + 8 H(+)(in) = 4 Fe(III)-[cytochrome c] + 2 H2O + 4 H(+)(out)</text>
        <dbReference type="Rhea" id="RHEA:11436"/>
        <dbReference type="Rhea" id="RHEA-COMP:10350"/>
        <dbReference type="Rhea" id="RHEA-COMP:14399"/>
        <dbReference type="ChEBI" id="CHEBI:15377"/>
        <dbReference type="ChEBI" id="CHEBI:15378"/>
        <dbReference type="ChEBI" id="CHEBI:15379"/>
        <dbReference type="ChEBI" id="CHEBI:29033"/>
        <dbReference type="ChEBI" id="CHEBI:29034"/>
        <dbReference type="EC" id="7.1.1.9"/>
    </reaction>
</comment>
<dbReference type="GO" id="GO:0005886">
    <property type="term" value="C:plasma membrane"/>
    <property type="evidence" value="ECO:0007669"/>
    <property type="project" value="UniProtKB-SubCell"/>
</dbReference>
<feature type="domain" description="Heme-copper oxidase subunit III family profile" evidence="11">
    <location>
        <begin position="34"/>
        <end position="210"/>
    </location>
</feature>
<organism evidence="12 13">
    <name type="scientific">Mycolicibacterium pulveris</name>
    <name type="common">Mycobacterium pulveris</name>
    <dbReference type="NCBI Taxonomy" id="36813"/>
    <lineage>
        <taxon>Bacteria</taxon>
        <taxon>Bacillati</taxon>
        <taxon>Actinomycetota</taxon>
        <taxon>Actinomycetes</taxon>
        <taxon>Mycobacteriales</taxon>
        <taxon>Mycobacteriaceae</taxon>
        <taxon>Mycolicibacterium</taxon>
    </lineage>
</organism>
<dbReference type="InterPro" id="IPR035973">
    <property type="entry name" value="Cyt_c_oxidase_su3-like_sf"/>
</dbReference>
<keyword evidence="4 9" id="KW-0812">Transmembrane</keyword>
<evidence type="ECO:0000256" key="9">
    <source>
        <dbReference type="RuleBase" id="RU003376"/>
    </source>
</evidence>
<reference evidence="12 13" key="1">
    <citation type="journal article" date="2019" name="Emerg. Microbes Infect.">
        <title>Comprehensive subspecies identification of 175 nontuberculous mycobacteria species based on 7547 genomic profiles.</title>
        <authorList>
            <person name="Matsumoto Y."/>
            <person name="Kinjo T."/>
            <person name="Motooka D."/>
            <person name="Nabeya D."/>
            <person name="Jung N."/>
            <person name="Uechi K."/>
            <person name="Horii T."/>
            <person name="Iida T."/>
            <person name="Fujita J."/>
            <person name="Nakamura S."/>
        </authorList>
    </citation>
    <scope>NUCLEOTIDE SEQUENCE [LARGE SCALE GENOMIC DNA]</scope>
    <source>
        <strain evidence="12 13">JCM 6370</strain>
    </source>
</reference>
<comment type="subcellular location">
    <subcellularLocation>
        <location evidence="9">Cell membrane</location>
        <topology evidence="9">Multi-pass membrane protein</topology>
    </subcellularLocation>
    <subcellularLocation>
        <location evidence="1">Membrane</location>
        <topology evidence="1">Multi-pass membrane protein</topology>
    </subcellularLocation>
</comment>
<evidence type="ECO:0000259" key="11">
    <source>
        <dbReference type="PROSITE" id="PS50253"/>
    </source>
</evidence>
<evidence type="ECO:0000313" key="12">
    <source>
        <dbReference type="EMBL" id="BBY83709.1"/>
    </source>
</evidence>
<evidence type="ECO:0000256" key="10">
    <source>
        <dbReference type="SAM" id="Phobius"/>
    </source>
</evidence>
<dbReference type="GO" id="GO:0019646">
    <property type="term" value="P:aerobic electron transport chain"/>
    <property type="evidence" value="ECO:0007669"/>
    <property type="project" value="InterPro"/>
</dbReference>
<dbReference type="InterPro" id="IPR000298">
    <property type="entry name" value="Cyt_c_oxidase-like_su3"/>
</dbReference>
<dbReference type="InterPro" id="IPR013833">
    <property type="entry name" value="Cyt_c_oxidase_su3_a-hlx"/>
</dbReference>
<accession>A0A7I7USX4</accession>
<name>A0A7I7USX4_MYCPV</name>
<evidence type="ECO:0000256" key="1">
    <source>
        <dbReference type="ARBA" id="ARBA00004141"/>
    </source>
</evidence>
<evidence type="ECO:0000256" key="8">
    <source>
        <dbReference type="ARBA" id="ARBA00047816"/>
    </source>
</evidence>
<feature type="transmembrane region" description="Helical" evidence="10">
    <location>
        <begin position="106"/>
        <end position="126"/>
    </location>
</feature>
<dbReference type="Proteomes" id="UP000467252">
    <property type="component" value="Chromosome"/>
</dbReference>
<evidence type="ECO:0000256" key="7">
    <source>
        <dbReference type="ARBA" id="ARBA00031400"/>
    </source>
</evidence>
<dbReference type="PANTHER" id="PTHR11403:SF6">
    <property type="entry name" value="NITRIC OXIDE REDUCTASE SUBUNIT E"/>
    <property type="match status" value="1"/>
</dbReference>
<protein>
    <recommendedName>
        <fullName evidence="3">Probable cytochrome c oxidase subunit 3</fullName>
    </recommendedName>
    <alternativeName>
        <fullName evidence="7">Cytochrome aa3 subunit 3</fullName>
    </alternativeName>
</protein>
<dbReference type="Pfam" id="PF00510">
    <property type="entry name" value="COX3"/>
    <property type="match status" value="1"/>
</dbReference>
<comment type="similarity">
    <text evidence="2 9">Belongs to the cytochrome c oxidase subunit 3 family.</text>
</comment>
<keyword evidence="5 10" id="KW-1133">Transmembrane helix</keyword>
<sequence>MAVDADASGQRLSAREAPIARSRLSRGHIPGEPGVWVLIFGDITVFTVLFIVYLQRRRENTELFTQSQDVLNRTLGAVNTLVLLCSSVLIVFALQALRSPMRRPLALPLTIAGIVIGSCFVVIKAFEYREKVAADITPTTNEFFMYYYVLTGLHLAHVIVGLIVLLVLAVIARKPEPSRSHIAFFEGAGCFWHMVDLLWIVIFPLLFLVR</sequence>
<feature type="transmembrane region" description="Helical" evidence="10">
    <location>
        <begin position="35"/>
        <end position="54"/>
    </location>
</feature>
<dbReference type="Gene3D" id="1.20.120.80">
    <property type="entry name" value="Cytochrome c oxidase, subunit III, four-helix bundle"/>
    <property type="match status" value="1"/>
</dbReference>
<dbReference type="PANTHER" id="PTHR11403">
    <property type="entry name" value="CYTOCHROME C OXIDASE SUBUNIT III"/>
    <property type="match status" value="1"/>
</dbReference>
<dbReference type="GO" id="GO:0004129">
    <property type="term" value="F:cytochrome-c oxidase activity"/>
    <property type="evidence" value="ECO:0007669"/>
    <property type="project" value="UniProtKB-EC"/>
</dbReference>
<keyword evidence="6 10" id="KW-0472">Membrane</keyword>
<dbReference type="EMBL" id="AP022599">
    <property type="protein sequence ID" value="BBY83709.1"/>
    <property type="molecule type" value="Genomic_DNA"/>
</dbReference>
<evidence type="ECO:0000256" key="2">
    <source>
        <dbReference type="ARBA" id="ARBA00010581"/>
    </source>
</evidence>
<evidence type="ECO:0000313" key="13">
    <source>
        <dbReference type="Proteomes" id="UP000467252"/>
    </source>
</evidence>
<evidence type="ECO:0000256" key="6">
    <source>
        <dbReference type="ARBA" id="ARBA00023136"/>
    </source>
</evidence>
<keyword evidence="13" id="KW-1185">Reference proteome</keyword>
<feature type="transmembrane region" description="Helical" evidence="10">
    <location>
        <begin position="146"/>
        <end position="171"/>
    </location>
</feature>
<dbReference type="RefSeq" id="WP_163904765.1">
    <property type="nucleotide sequence ID" value="NZ_AP022599.1"/>
</dbReference>
<dbReference type="SUPFAM" id="SSF81452">
    <property type="entry name" value="Cytochrome c oxidase subunit III-like"/>
    <property type="match status" value="1"/>
</dbReference>
<evidence type="ECO:0000256" key="5">
    <source>
        <dbReference type="ARBA" id="ARBA00022989"/>
    </source>
</evidence>
<dbReference type="PROSITE" id="PS50253">
    <property type="entry name" value="COX3"/>
    <property type="match status" value="1"/>
</dbReference>
<dbReference type="InterPro" id="IPR024791">
    <property type="entry name" value="Cyt_c/ubiquinol_Oxase_su3"/>
</dbReference>
<evidence type="ECO:0000256" key="4">
    <source>
        <dbReference type="ARBA" id="ARBA00022692"/>
    </source>
</evidence>